<dbReference type="RefSeq" id="XP_058334120.1">
    <property type="nucleotide sequence ID" value="XM_058470979.1"/>
</dbReference>
<comment type="caution">
    <text evidence="1">The sequence shown here is derived from an EMBL/GenBank/DDBJ whole genome shotgun (WGS) entry which is preliminary data.</text>
</comment>
<reference evidence="1" key="1">
    <citation type="submission" date="2022-11" db="EMBL/GenBank/DDBJ databases">
        <authorList>
            <person name="Petersen C."/>
        </authorList>
    </citation>
    <scope>NUCLEOTIDE SEQUENCE</scope>
    <source>
        <strain evidence="1">IBT 19713</strain>
    </source>
</reference>
<dbReference type="EMBL" id="JAPQKS010000002">
    <property type="protein sequence ID" value="KAJ5246699.1"/>
    <property type="molecule type" value="Genomic_DNA"/>
</dbReference>
<dbReference type="AlphaFoldDB" id="A0A9W9TYV7"/>
<reference evidence="1" key="2">
    <citation type="journal article" date="2023" name="IMA Fungus">
        <title>Comparative genomic study of the Penicillium genus elucidates a diverse pangenome and 15 lateral gene transfer events.</title>
        <authorList>
            <person name="Petersen C."/>
            <person name="Sorensen T."/>
            <person name="Nielsen M.R."/>
            <person name="Sondergaard T.E."/>
            <person name="Sorensen J.L."/>
            <person name="Fitzpatrick D.A."/>
            <person name="Frisvad J.C."/>
            <person name="Nielsen K.L."/>
        </authorList>
    </citation>
    <scope>NUCLEOTIDE SEQUENCE</scope>
    <source>
        <strain evidence="1">IBT 19713</strain>
    </source>
</reference>
<evidence type="ECO:0000313" key="1">
    <source>
        <dbReference type="EMBL" id="KAJ5246699.1"/>
    </source>
</evidence>
<gene>
    <name evidence="1" type="ORF">N7468_001682</name>
</gene>
<evidence type="ECO:0000313" key="2">
    <source>
        <dbReference type="Proteomes" id="UP001150941"/>
    </source>
</evidence>
<sequence length="212" mass="24808">MPQLVYVNIYVHPQTRYLTDTDLLKTIKHQTDATKLDLDRHVSLISMQESNTNCVAIPVRLRRSEHPTKPEIVAKAREVVDEWIAESPIKGLPFNHRELYTRATTFEALDIQPLEQYVNVRFEYAHIVLADLDLLLQIKRWVRRFPVDLDATPTPLDRVSPLCLSIRVFTFGPVPWTAWLIQDCACSTVDRWIEEYPRKGLPFDRKRLFNRA</sequence>
<dbReference type="GeneID" id="83198282"/>
<keyword evidence="2" id="KW-1185">Reference proteome</keyword>
<protein>
    <submittedName>
        <fullName evidence="1">Uncharacterized protein</fullName>
    </submittedName>
</protein>
<dbReference type="Proteomes" id="UP001150941">
    <property type="component" value="Unassembled WGS sequence"/>
</dbReference>
<name>A0A9W9TYV7_9EURO</name>
<accession>A0A9W9TYV7</accession>
<proteinExistence type="predicted"/>
<organism evidence="1 2">
    <name type="scientific">Penicillium chermesinum</name>
    <dbReference type="NCBI Taxonomy" id="63820"/>
    <lineage>
        <taxon>Eukaryota</taxon>
        <taxon>Fungi</taxon>
        <taxon>Dikarya</taxon>
        <taxon>Ascomycota</taxon>
        <taxon>Pezizomycotina</taxon>
        <taxon>Eurotiomycetes</taxon>
        <taxon>Eurotiomycetidae</taxon>
        <taxon>Eurotiales</taxon>
        <taxon>Aspergillaceae</taxon>
        <taxon>Penicillium</taxon>
    </lineage>
</organism>